<organism evidence="1 2">
    <name type="scientific">Steroidobacter agaridevorans</name>
    <dbReference type="NCBI Taxonomy" id="2695856"/>
    <lineage>
        <taxon>Bacteria</taxon>
        <taxon>Pseudomonadati</taxon>
        <taxon>Pseudomonadota</taxon>
        <taxon>Gammaproteobacteria</taxon>
        <taxon>Steroidobacterales</taxon>
        <taxon>Steroidobacteraceae</taxon>
        <taxon>Steroidobacter</taxon>
    </lineage>
</organism>
<gene>
    <name evidence="1" type="ORF">GCM10011487_26340</name>
</gene>
<dbReference type="EMBL" id="BLJN01000002">
    <property type="protein sequence ID" value="GFE80634.1"/>
    <property type="molecule type" value="Genomic_DNA"/>
</dbReference>
<accession>A0A829YB87</accession>
<dbReference type="RefSeq" id="WP_161812296.1">
    <property type="nucleotide sequence ID" value="NZ_BLJN01000002.1"/>
</dbReference>
<sequence length="70" mass="7789">MIDLLSSDIATYSRAEKRPASDPRQVALDLMSLLTGWFRIQQQLGTLSLPAALKFGDHAVDVLMAARKCW</sequence>
<name>A0A829YB87_9GAMM</name>
<dbReference type="Proteomes" id="UP000445000">
    <property type="component" value="Unassembled WGS sequence"/>
</dbReference>
<evidence type="ECO:0008006" key="3">
    <source>
        <dbReference type="Google" id="ProtNLM"/>
    </source>
</evidence>
<protein>
    <recommendedName>
        <fullName evidence="3">TetR family transcriptional regulator</fullName>
    </recommendedName>
</protein>
<comment type="caution">
    <text evidence="1">The sequence shown here is derived from an EMBL/GenBank/DDBJ whole genome shotgun (WGS) entry which is preliminary data.</text>
</comment>
<dbReference type="AlphaFoldDB" id="A0A829YB87"/>
<evidence type="ECO:0000313" key="2">
    <source>
        <dbReference type="Proteomes" id="UP000445000"/>
    </source>
</evidence>
<reference evidence="2" key="1">
    <citation type="submission" date="2020-01" db="EMBL/GenBank/DDBJ databases">
        <title>'Steroidobacter agaridevorans' sp. nov., agar-degrading bacteria isolated from rhizosphere soils.</title>
        <authorList>
            <person name="Ikenaga M."/>
            <person name="Kataoka M."/>
            <person name="Murouchi A."/>
            <person name="Katsuragi S."/>
            <person name="Sakai M."/>
        </authorList>
    </citation>
    <scope>NUCLEOTIDE SEQUENCE [LARGE SCALE GENOMIC DNA]</scope>
    <source>
        <strain evidence="2">YU21-B</strain>
    </source>
</reference>
<keyword evidence="2" id="KW-1185">Reference proteome</keyword>
<proteinExistence type="predicted"/>
<evidence type="ECO:0000313" key="1">
    <source>
        <dbReference type="EMBL" id="GFE80634.1"/>
    </source>
</evidence>